<feature type="transmembrane region" description="Helical" evidence="6">
    <location>
        <begin position="83"/>
        <end position="102"/>
    </location>
</feature>
<name>A0A8J6NHS2_9BACT</name>
<organism evidence="7 8">
    <name type="scientific">Candidatus Desulfobia pelagia</name>
    <dbReference type="NCBI Taxonomy" id="2841692"/>
    <lineage>
        <taxon>Bacteria</taxon>
        <taxon>Pseudomonadati</taxon>
        <taxon>Thermodesulfobacteriota</taxon>
        <taxon>Desulfobulbia</taxon>
        <taxon>Desulfobulbales</taxon>
        <taxon>Desulfobulbaceae</taxon>
        <taxon>Candidatus Desulfobia</taxon>
    </lineage>
</organism>
<evidence type="ECO:0000256" key="6">
    <source>
        <dbReference type="SAM" id="Phobius"/>
    </source>
</evidence>
<feature type="transmembrane region" description="Helical" evidence="6">
    <location>
        <begin position="108"/>
        <end position="131"/>
    </location>
</feature>
<proteinExistence type="predicted"/>
<gene>
    <name evidence="7" type="ORF">H8E41_12710</name>
</gene>
<keyword evidence="3 6" id="KW-0812">Transmembrane</keyword>
<dbReference type="InterPro" id="IPR005598">
    <property type="entry name" value="ATP_synth_I"/>
</dbReference>
<sequence length="141" mass="15724">MNTDTNMNEMDFPLHRVEIANWIVAGLLTVIAAMAYPFIIAKSILIGGVLANISFLFMKKDLKNFLQGKLLLSGKEKLAKLQFYIKYYGRLAALAAILYLLVRSETVHPIGLLVGLSTVTLSILITVTTIMKRVYFTAKEV</sequence>
<dbReference type="Pfam" id="PF03899">
    <property type="entry name" value="ATP-synt_I"/>
    <property type="match status" value="1"/>
</dbReference>
<evidence type="ECO:0000256" key="4">
    <source>
        <dbReference type="ARBA" id="ARBA00022989"/>
    </source>
</evidence>
<keyword evidence="4 6" id="KW-1133">Transmembrane helix</keyword>
<comment type="subcellular location">
    <subcellularLocation>
        <location evidence="1">Cell membrane</location>
        <topology evidence="1">Multi-pass membrane protein</topology>
    </subcellularLocation>
</comment>
<dbReference type="AlphaFoldDB" id="A0A8J6NHS2"/>
<keyword evidence="5 6" id="KW-0472">Membrane</keyword>
<accession>A0A8J6NHS2</accession>
<feature type="transmembrane region" description="Helical" evidence="6">
    <location>
        <begin position="20"/>
        <end position="38"/>
    </location>
</feature>
<evidence type="ECO:0000256" key="2">
    <source>
        <dbReference type="ARBA" id="ARBA00022475"/>
    </source>
</evidence>
<evidence type="ECO:0000313" key="8">
    <source>
        <dbReference type="Proteomes" id="UP000614424"/>
    </source>
</evidence>
<reference evidence="7 8" key="1">
    <citation type="submission" date="2020-08" db="EMBL/GenBank/DDBJ databases">
        <title>Bridging the membrane lipid divide: bacteria of the FCB group superphylum have the potential to synthesize archaeal ether lipids.</title>
        <authorList>
            <person name="Villanueva L."/>
            <person name="Von Meijenfeldt F.A.B."/>
            <person name="Westbye A.B."/>
            <person name="Yadav S."/>
            <person name="Hopmans E.C."/>
            <person name="Dutilh B.E."/>
            <person name="Sinninghe Damste J.S."/>
        </authorList>
    </citation>
    <scope>NUCLEOTIDE SEQUENCE [LARGE SCALE GENOMIC DNA]</scope>
    <source>
        <strain evidence="7">NIOZ-UU47</strain>
    </source>
</reference>
<evidence type="ECO:0000313" key="7">
    <source>
        <dbReference type="EMBL" id="MBC8318759.1"/>
    </source>
</evidence>
<keyword evidence="2" id="KW-1003">Cell membrane</keyword>
<dbReference type="EMBL" id="JACNJZ010000186">
    <property type="protein sequence ID" value="MBC8318759.1"/>
    <property type="molecule type" value="Genomic_DNA"/>
</dbReference>
<dbReference type="GO" id="GO:0005886">
    <property type="term" value="C:plasma membrane"/>
    <property type="evidence" value="ECO:0007669"/>
    <property type="project" value="UniProtKB-SubCell"/>
</dbReference>
<evidence type="ECO:0000256" key="5">
    <source>
        <dbReference type="ARBA" id="ARBA00023136"/>
    </source>
</evidence>
<evidence type="ECO:0000256" key="1">
    <source>
        <dbReference type="ARBA" id="ARBA00004651"/>
    </source>
</evidence>
<dbReference type="Proteomes" id="UP000614424">
    <property type="component" value="Unassembled WGS sequence"/>
</dbReference>
<protein>
    <submittedName>
        <fullName evidence="7">ATP synthase subunit I</fullName>
    </submittedName>
</protein>
<comment type="caution">
    <text evidence="7">The sequence shown here is derived from an EMBL/GenBank/DDBJ whole genome shotgun (WGS) entry which is preliminary data.</text>
</comment>
<evidence type="ECO:0000256" key="3">
    <source>
        <dbReference type="ARBA" id="ARBA00022692"/>
    </source>
</evidence>